<sequence>MRVINIDVIRIYLTPNHSQNIKSYFTKHRCDFSFAHLSSSDAFFDLSDTDFEDDFRIAL</sequence>
<comment type="caution">
    <text evidence="1">The sequence shown here is derived from an EMBL/GenBank/DDBJ whole genome shotgun (WGS) entry which is preliminary data.</text>
</comment>
<keyword evidence="2" id="KW-1185">Reference proteome</keyword>
<evidence type="ECO:0000313" key="2">
    <source>
        <dbReference type="Proteomes" id="UP000037822"/>
    </source>
</evidence>
<protein>
    <submittedName>
        <fullName evidence="1">Uncharacterized protein</fullName>
    </submittedName>
</protein>
<dbReference type="EMBL" id="LGSZ01000020">
    <property type="protein sequence ID" value="KPH82408.1"/>
    <property type="molecule type" value="Genomic_DNA"/>
</dbReference>
<name>A0A0N1N4J5_9HYPH</name>
<organism evidence="1 2">
    <name type="scientific">Bosea vaviloviae</name>
    <dbReference type="NCBI Taxonomy" id="1526658"/>
    <lineage>
        <taxon>Bacteria</taxon>
        <taxon>Pseudomonadati</taxon>
        <taxon>Pseudomonadota</taxon>
        <taxon>Alphaproteobacteria</taxon>
        <taxon>Hyphomicrobiales</taxon>
        <taxon>Boseaceae</taxon>
        <taxon>Bosea</taxon>
    </lineage>
</organism>
<gene>
    <name evidence="1" type="ORF">AE618_03555</name>
</gene>
<evidence type="ECO:0000313" key="1">
    <source>
        <dbReference type="EMBL" id="KPH82408.1"/>
    </source>
</evidence>
<dbReference type="Proteomes" id="UP000037822">
    <property type="component" value="Unassembled WGS sequence"/>
</dbReference>
<dbReference type="PATRIC" id="fig|1526658.3.peg.2879"/>
<reference evidence="1 2" key="1">
    <citation type="submission" date="2015-07" db="EMBL/GenBank/DDBJ databases">
        <title>Whole genome sequencing of Bosea vaviloviae isolated from cave pool.</title>
        <authorList>
            <person name="Tan N.E.H."/>
            <person name="Lee Y.P."/>
            <person name="Gan H.M."/>
            <person name="Barton H."/>
            <person name="Savka M.A."/>
        </authorList>
    </citation>
    <scope>NUCLEOTIDE SEQUENCE [LARGE SCALE GENOMIC DNA]</scope>
    <source>
        <strain evidence="1 2">SD260</strain>
    </source>
</reference>
<proteinExistence type="predicted"/>
<accession>A0A0N1N4J5</accession>
<dbReference type="AlphaFoldDB" id="A0A0N1N4J5"/>